<organism evidence="2">
    <name type="scientific">uncultured Pseudonocardia sp</name>
    <dbReference type="NCBI Taxonomy" id="211455"/>
    <lineage>
        <taxon>Bacteria</taxon>
        <taxon>Bacillati</taxon>
        <taxon>Actinomycetota</taxon>
        <taxon>Actinomycetes</taxon>
        <taxon>Pseudonocardiales</taxon>
        <taxon>Pseudonocardiaceae</taxon>
        <taxon>Pseudonocardia</taxon>
        <taxon>environmental samples</taxon>
    </lineage>
</organism>
<reference evidence="2" key="1">
    <citation type="submission" date="2020-02" db="EMBL/GenBank/DDBJ databases">
        <authorList>
            <person name="Meier V. D."/>
        </authorList>
    </citation>
    <scope>NUCLEOTIDE SEQUENCE</scope>
    <source>
        <strain evidence="2">AVDCRST_MAG66</strain>
    </source>
</reference>
<sequence>WAMRRARHGGRRSCAWRWRCSPRAATTAPRPGRSPRASGCRRPGCSTTSAPSSSCWPRCWRRATSATPSTPPTRWPHSSRSCGAMRAPPSWCGCTPSPPPRPRRPGTPRTRASPPDTPACARCSPTRWATRRAPGSSSRRWTGCRCSGCSTRRSTWPPTSNCCWSASA</sequence>
<feature type="non-terminal residue" evidence="2">
    <location>
        <position position="168"/>
    </location>
</feature>
<proteinExistence type="predicted"/>
<dbReference type="AlphaFoldDB" id="A0A6J4Q220"/>
<name>A0A6J4Q220_9PSEU</name>
<gene>
    <name evidence="2" type="ORF">AVDCRST_MAG66-3291</name>
</gene>
<feature type="region of interest" description="Disordered" evidence="1">
    <location>
        <begin position="92"/>
        <end position="120"/>
    </location>
</feature>
<accession>A0A6J4Q220</accession>
<feature type="non-terminal residue" evidence="2">
    <location>
        <position position="1"/>
    </location>
</feature>
<feature type="compositionally biased region" description="Polar residues" evidence="1">
    <location>
        <begin position="45"/>
        <end position="55"/>
    </location>
</feature>
<evidence type="ECO:0000256" key="1">
    <source>
        <dbReference type="SAM" id="MobiDB-lite"/>
    </source>
</evidence>
<protein>
    <submittedName>
        <fullName evidence="2">Transcriptional regulator, AcrR family</fullName>
    </submittedName>
</protein>
<evidence type="ECO:0000313" key="2">
    <source>
        <dbReference type="EMBL" id="CAA9430911.1"/>
    </source>
</evidence>
<feature type="region of interest" description="Disordered" evidence="1">
    <location>
        <begin position="24"/>
        <end position="55"/>
    </location>
</feature>
<dbReference type="EMBL" id="CADCUS010000477">
    <property type="protein sequence ID" value="CAA9430911.1"/>
    <property type="molecule type" value="Genomic_DNA"/>
</dbReference>